<feature type="transmembrane region" description="Helical" evidence="1">
    <location>
        <begin position="42"/>
        <end position="62"/>
    </location>
</feature>
<dbReference type="Proteomes" id="UP000633136">
    <property type="component" value="Unassembled WGS sequence"/>
</dbReference>
<feature type="transmembrane region" description="Helical" evidence="1">
    <location>
        <begin position="154"/>
        <end position="178"/>
    </location>
</feature>
<comment type="caution">
    <text evidence="2">The sequence shown here is derived from an EMBL/GenBank/DDBJ whole genome shotgun (WGS) entry which is preliminary data.</text>
</comment>
<sequence length="184" mass="19084">MSVKKIPAQTAQELIRPVWMRGLITLAFAIFTTFWQDDTLTLLKISLAAFFVLGATAVWDYAKLEVVPDSLRGMLAVGASVWVLSGVAAVFVGTDTAAAVVAAVGFLGMGLAELVGGVRARKEFVPARDHILLGGVGVLTGVSLMVGSQLDPHGILGISGMGVIVMAVLLLISGGGLIHDSKKA</sequence>
<reference evidence="2" key="1">
    <citation type="journal article" date="2014" name="Int. J. Syst. Evol. Microbiol.">
        <title>Complete genome sequence of Corynebacterium casei LMG S-19264T (=DSM 44701T), isolated from a smear-ripened cheese.</title>
        <authorList>
            <consortium name="US DOE Joint Genome Institute (JGI-PGF)"/>
            <person name="Walter F."/>
            <person name="Albersmeier A."/>
            <person name="Kalinowski J."/>
            <person name="Ruckert C."/>
        </authorList>
    </citation>
    <scope>NUCLEOTIDE SEQUENCE</scope>
    <source>
        <strain evidence="2">CGMCC 1.15388</strain>
    </source>
</reference>
<dbReference type="EMBL" id="BMIS01000011">
    <property type="protein sequence ID" value="GGE74901.1"/>
    <property type="molecule type" value="Genomic_DNA"/>
</dbReference>
<evidence type="ECO:0000313" key="3">
    <source>
        <dbReference type="Proteomes" id="UP000633136"/>
    </source>
</evidence>
<feature type="transmembrane region" description="Helical" evidence="1">
    <location>
        <begin position="18"/>
        <end position="36"/>
    </location>
</feature>
<evidence type="ECO:0000313" key="2">
    <source>
        <dbReference type="EMBL" id="GGE74901.1"/>
    </source>
</evidence>
<organism evidence="2 3">
    <name type="scientific">Nesterenkonia cremea</name>
    <dbReference type="NCBI Taxonomy" id="1882340"/>
    <lineage>
        <taxon>Bacteria</taxon>
        <taxon>Bacillati</taxon>
        <taxon>Actinomycetota</taxon>
        <taxon>Actinomycetes</taxon>
        <taxon>Micrococcales</taxon>
        <taxon>Micrococcaceae</taxon>
        <taxon>Nesterenkonia</taxon>
    </lineage>
</organism>
<dbReference type="RefSeq" id="WP_188685788.1">
    <property type="nucleotide sequence ID" value="NZ_BMIS01000011.1"/>
</dbReference>
<keyword evidence="1" id="KW-0472">Membrane</keyword>
<dbReference type="AlphaFoldDB" id="A0A917AUV9"/>
<keyword evidence="1" id="KW-1133">Transmembrane helix</keyword>
<proteinExistence type="predicted"/>
<evidence type="ECO:0008006" key="4">
    <source>
        <dbReference type="Google" id="ProtNLM"/>
    </source>
</evidence>
<keyword evidence="3" id="KW-1185">Reference proteome</keyword>
<protein>
    <recommendedName>
        <fullName evidence="4">DUF308 domain-containing protein</fullName>
    </recommendedName>
</protein>
<name>A0A917AUV9_9MICC</name>
<keyword evidence="1" id="KW-0812">Transmembrane</keyword>
<feature type="transmembrane region" description="Helical" evidence="1">
    <location>
        <begin position="98"/>
        <end position="118"/>
    </location>
</feature>
<feature type="transmembrane region" description="Helical" evidence="1">
    <location>
        <begin position="130"/>
        <end position="148"/>
    </location>
</feature>
<reference evidence="2" key="2">
    <citation type="submission" date="2020-09" db="EMBL/GenBank/DDBJ databases">
        <authorList>
            <person name="Sun Q."/>
            <person name="Zhou Y."/>
        </authorList>
    </citation>
    <scope>NUCLEOTIDE SEQUENCE</scope>
    <source>
        <strain evidence="2">CGMCC 1.15388</strain>
    </source>
</reference>
<evidence type="ECO:0000256" key="1">
    <source>
        <dbReference type="SAM" id="Phobius"/>
    </source>
</evidence>
<accession>A0A917AUV9</accession>
<feature type="transmembrane region" description="Helical" evidence="1">
    <location>
        <begin position="74"/>
        <end position="92"/>
    </location>
</feature>
<gene>
    <name evidence="2" type="ORF">GCM10011401_22680</name>
</gene>